<evidence type="ECO:0000256" key="3">
    <source>
        <dbReference type="ARBA" id="ARBA00011738"/>
    </source>
</evidence>
<dbReference type="KEGG" id="aplc:110983724"/>
<proteinExistence type="inferred from homology"/>
<keyword evidence="11" id="KW-0732">Signal</keyword>
<evidence type="ECO:0000256" key="6">
    <source>
        <dbReference type="ARBA" id="ARBA00023157"/>
    </source>
</evidence>
<evidence type="ECO:0000256" key="5">
    <source>
        <dbReference type="ARBA" id="ARBA00023098"/>
    </source>
</evidence>
<evidence type="ECO:0000256" key="11">
    <source>
        <dbReference type="SAM" id="SignalP"/>
    </source>
</evidence>
<accession>A0A8B7Z6E0</accession>
<dbReference type="CDD" id="cd14792">
    <property type="entry name" value="GH27"/>
    <property type="match status" value="1"/>
</dbReference>
<dbReference type="Proteomes" id="UP000694845">
    <property type="component" value="Unplaced"/>
</dbReference>
<dbReference type="PROSITE" id="PS00512">
    <property type="entry name" value="ALPHA_GALACTOSIDASE"/>
    <property type="match status" value="1"/>
</dbReference>
<dbReference type="Gene3D" id="3.20.20.70">
    <property type="entry name" value="Aldolase class I"/>
    <property type="match status" value="1"/>
</dbReference>
<dbReference type="GO" id="GO:0016139">
    <property type="term" value="P:glycoside catabolic process"/>
    <property type="evidence" value="ECO:0007669"/>
    <property type="project" value="TreeGrafter"/>
</dbReference>
<keyword evidence="12" id="KW-1185">Reference proteome</keyword>
<dbReference type="GO" id="GO:0004557">
    <property type="term" value="F:alpha-galactosidase activity"/>
    <property type="evidence" value="ECO:0007669"/>
    <property type="project" value="TreeGrafter"/>
</dbReference>
<dbReference type="GO" id="GO:0009311">
    <property type="term" value="P:oligosaccharide metabolic process"/>
    <property type="evidence" value="ECO:0007669"/>
    <property type="project" value="TreeGrafter"/>
</dbReference>
<evidence type="ECO:0000256" key="1">
    <source>
        <dbReference type="ARBA" id="ARBA00004371"/>
    </source>
</evidence>
<dbReference type="SUPFAM" id="SSF51011">
    <property type="entry name" value="Glycosyl hydrolase domain"/>
    <property type="match status" value="1"/>
</dbReference>
<evidence type="ECO:0000256" key="2">
    <source>
        <dbReference type="ARBA" id="ARBA00009743"/>
    </source>
</evidence>
<dbReference type="Pfam" id="PF16499">
    <property type="entry name" value="Melibiase_2"/>
    <property type="match status" value="1"/>
</dbReference>
<gene>
    <name evidence="13" type="primary">LOC110983724</name>
</gene>
<dbReference type="InterPro" id="IPR017853">
    <property type="entry name" value="GH"/>
</dbReference>
<protein>
    <recommendedName>
        <fullName evidence="10">Alpha-galactosidase</fullName>
        <ecNumber evidence="10">3.2.1.-</ecNumber>
    </recommendedName>
</protein>
<dbReference type="GeneID" id="110983724"/>
<keyword evidence="5" id="KW-0443">Lipid metabolism</keyword>
<dbReference type="OrthoDB" id="5795902at2759"/>
<dbReference type="GO" id="GO:0016020">
    <property type="term" value="C:membrane"/>
    <property type="evidence" value="ECO:0007669"/>
    <property type="project" value="GOC"/>
</dbReference>
<dbReference type="GO" id="GO:0019377">
    <property type="term" value="P:glycolipid catabolic process"/>
    <property type="evidence" value="ECO:0007669"/>
    <property type="project" value="UniProtKB-ARBA"/>
</dbReference>
<dbReference type="SUPFAM" id="SSF51445">
    <property type="entry name" value="(Trans)glycosidases"/>
    <property type="match status" value="1"/>
</dbReference>
<dbReference type="InterPro" id="IPR000111">
    <property type="entry name" value="Glyco_hydro_27/36_CS"/>
</dbReference>
<feature type="chain" id="PRO_5034842703" description="Alpha-galactosidase" evidence="11">
    <location>
        <begin position="17"/>
        <end position="409"/>
    </location>
</feature>
<comment type="subcellular location">
    <subcellularLocation>
        <location evidence="1">Lysosome</location>
    </subcellularLocation>
</comment>
<evidence type="ECO:0000256" key="9">
    <source>
        <dbReference type="ARBA" id="ARBA00023295"/>
    </source>
</evidence>
<dbReference type="RefSeq" id="XP_022098906.1">
    <property type="nucleotide sequence ID" value="XM_022243214.1"/>
</dbReference>
<evidence type="ECO:0000313" key="12">
    <source>
        <dbReference type="Proteomes" id="UP000694845"/>
    </source>
</evidence>
<keyword evidence="6 10" id="KW-1015">Disulfide bond</keyword>
<dbReference type="FunFam" id="3.20.20.70:FF:000070">
    <property type="entry name" value="Alpha-galactosidase"/>
    <property type="match status" value="1"/>
</dbReference>
<evidence type="ECO:0000313" key="13">
    <source>
        <dbReference type="RefSeq" id="XP_022098906.1"/>
    </source>
</evidence>
<comment type="similarity">
    <text evidence="2 10">Belongs to the glycosyl hydrolase 27 family.</text>
</comment>
<evidence type="ECO:0000256" key="4">
    <source>
        <dbReference type="ARBA" id="ARBA00022801"/>
    </source>
</evidence>
<dbReference type="PANTHER" id="PTHR11452:SF83">
    <property type="entry name" value="ALPHA-GALACTOSIDASE"/>
    <property type="match status" value="1"/>
</dbReference>
<organism evidence="12 13">
    <name type="scientific">Acanthaster planci</name>
    <name type="common">Crown-of-thorns starfish</name>
    <dbReference type="NCBI Taxonomy" id="133434"/>
    <lineage>
        <taxon>Eukaryota</taxon>
        <taxon>Metazoa</taxon>
        <taxon>Echinodermata</taxon>
        <taxon>Eleutherozoa</taxon>
        <taxon>Asterozoa</taxon>
        <taxon>Asteroidea</taxon>
        <taxon>Valvatacea</taxon>
        <taxon>Valvatida</taxon>
        <taxon>Acanthasteridae</taxon>
        <taxon>Acanthaster</taxon>
    </lineage>
</organism>
<evidence type="ECO:0000256" key="8">
    <source>
        <dbReference type="ARBA" id="ARBA00023228"/>
    </source>
</evidence>
<feature type="signal peptide" evidence="11">
    <location>
        <begin position="1"/>
        <end position="16"/>
    </location>
</feature>
<keyword evidence="4 10" id="KW-0378">Hydrolase</keyword>
<dbReference type="PANTHER" id="PTHR11452">
    <property type="entry name" value="ALPHA-GALACTOSIDASE/ALPHA-N-ACETYLGALACTOSAMINIDASE"/>
    <property type="match status" value="1"/>
</dbReference>
<dbReference type="AlphaFoldDB" id="A0A8B7Z6E0"/>
<sequence>MLGVTLLVLCAVSTQALDNGLARTPPMGWLIWERFRCNTDCKRYPNDCVSEKLVKEMADRMVEDGYKDVGYEYVNLDDCWSAKERDTQGRLQADPERFPSGIKALADYIHSRGLKMGIYADYGTKTCAGYPGSLGHLETDAQTFAEWGIDMLKLDGCNSNVTTMKKGYPEMTRYLNATGRPILFSCSWPDYERAAGIPINYTLVAENCNIWRNYDDINDSWGSITGIIDYYNKTQDTLIPAAGPGHFNDPDMIVVGDQGINENQANAQMAMWSIFAAPLLMSNDLRNIQPVFRNILQNKEVIRINQDPLGKMGRRVLTRGPGIEVWLRPLYFWDEWGLVLYNSAAKSATIQMSLKEIGFTYALGYELREILTHVEVGHREIYPVYNYTVPSAGVLMYYAYPSELTDKQL</sequence>
<dbReference type="InterPro" id="IPR013785">
    <property type="entry name" value="Aldolase_TIM"/>
</dbReference>
<dbReference type="InterPro" id="IPR013780">
    <property type="entry name" value="Glyco_hydro_b"/>
</dbReference>
<dbReference type="GO" id="GO:0005764">
    <property type="term" value="C:lysosome"/>
    <property type="evidence" value="ECO:0007669"/>
    <property type="project" value="UniProtKB-SubCell"/>
</dbReference>
<keyword evidence="8" id="KW-0458">Lysosome</keyword>
<keyword evidence="9 10" id="KW-0326">Glycosidase</keyword>
<evidence type="ECO:0000256" key="10">
    <source>
        <dbReference type="RuleBase" id="RU361168"/>
    </source>
</evidence>
<dbReference type="PRINTS" id="PR00740">
    <property type="entry name" value="GLHYDRLASE27"/>
</dbReference>
<dbReference type="EC" id="3.2.1.-" evidence="10"/>
<dbReference type="CTD" id="4668"/>
<name>A0A8B7Z6E0_ACAPL</name>
<reference evidence="13" key="1">
    <citation type="submission" date="2025-08" db="UniProtKB">
        <authorList>
            <consortium name="RefSeq"/>
        </authorList>
    </citation>
    <scope>IDENTIFICATION</scope>
</reference>
<dbReference type="Gene3D" id="2.60.40.1180">
    <property type="entry name" value="Golgi alpha-mannosidase II"/>
    <property type="match status" value="1"/>
</dbReference>
<dbReference type="InterPro" id="IPR002241">
    <property type="entry name" value="Glyco_hydro_27"/>
</dbReference>
<evidence type="ECO:0000256" key="7">
    <source>
        <dbReference type="ARBA" id="ARBA00023180"/>
    </source>
</evidence>
<keyword evidence="7" id="KW-0325">Glycoprotein</keyword>
<comment type="subunit">
    <text evidence="3 10">Homodimer.</text>
</comment>